<dbReference type="PANTHER" id="PTHR43329">
    <property type="entry name" value="EPOXIDE HYDROLASE"/>
    <property type="match status" value="1"/>
</dbReference>
<evidence type="ECO:0000313" key="5">
    <source>
        <dbReference type="Proteomes" id="UP000252008"/>
    </source>
</evidence>
<dbReference type="InterPro" id="IPR029058">
    <property type="entry name" value="AB_hydrolase_fold"/>
</dbReference>
<gene>
    <name evidence="4" type="ORF">MPP7335_03894</name>
</gene>
<dbReference type="InterPro" id="IPR000073">
    <property type="entry name" value="AB_hydrolase_1"/>
</dbReference>
<evidence type="ECO:0000256" key="2">
    <source>
        <dbReference type="SAM" id="MobiDB-lite"/>
    </source>
</evidence>
<organism evidence="4 5">
    <name type="scientific">Mycolicibacterium parafortuitum</name>
    <name type="common">Mycobacterium parafortuitum</name>
    <dbReference type="NCBI Taxonomy" id="39692"/>
    <lineage>
        <taxon>Bacteria</taxon>
        <taxon>Bacillati</taxon>
        <taxon>Actinomycetota</taxon>
        <taxon>Actinomycetes</taxon>
        <taxon>Mycobacteriales</taxon>
        <taxon>Mycobacteriaceae</taxon>
        <taxon>Mycolicibacterium</taxon>
    </lineage>
</organism>
<dbReference type="PRINTS" id="PR00111">
    <property type="entry name" value="ABHYDROLASE"/>
</dbReference>
<feature type="domain" description="AB hydrolase-1" evidence="3">
    <location>
        <begin position="37"/>
        <end position="282"/>
    </location>
</feature>
<keyword evidence="5" id="KW-1185">Reference proteome</keyword>
<evidence type="ECO:0000259" key="3">
    <source>
        <dbReference type="Pfam" id="PF00561"/>
    </source>
</evidence>
<dbReference type="SUPFAM" id="SSF53474">
    <property type="entry name" value="alpha/beta-Hydrolases"/>
    <property type="match status" value="1"/>
</dbReference>
<accession>A0A375YLW8</accession>
<dbReference type="AlphaFoldDB" id="A0A375YLW8"/>
<dbReference type="Pfam" id="PF00561">
    <property type="entry name" value="Abhydrolase_1"/>
    <property type="match status" value="1"/>
</dbReference>
<evidence type="ECO:0000256" key="1">
    <source>
        <dbReference type="ARBA" id="ARBA00022801"/>
    </source>
</evidence>
<dbReference type="InterPro" id="IPR000639">
    <property type="entry name" value="Epox_hydrolase-like"/>
</dbReference>
<protein>
    <submittedName>
        <fullName evidence="4">Alpha/beta hydrolase fold protein [Kribbella flavida DSM]</fullName>
    </submittedName>
</protein>
<dbReference type="STRING" id="39692.BST38_12615"/>
<sequence length="322" mass="35739">MTSARNVDVHHGRAWVDPQQTVRIGYTVATPPQPTKTVVLLHGAPQTRYEWRKVMMPLAAAGYRVIMPDYRGAGASDKPRDGYDKWTMAGDIHSLVRETLSVAEPISLVGHDLGSMLALSFALRFREDVVSATFMEAPLPGTAYYEWRVTQKSAWQFAFHANPDIAVYLTHGRERWYISRFFDELAYQPDAISNDDLDVYARAYEAPGAMRAMCEIYRELDRDAADNRTALGEHGKLTIPVLASGGASGPLAHNFRAMCAEVAELVTDHLVPDCGHWVAEEQPEYFTRMFCEFDAAARSAGGHHSKTTQADQWSGGRQAGGS</sequence>
<reference evidence="4 5" key="1">
    <citation type="submission" date="2018-05" db="EMBL/GenBank/DDBJ databases">
        <authorList>
            <consortium name="IHU Genomes"/>
        </authorList>
    </citation>
    <scope>NUCLEOTIDE SEQUENCE [LARGE SCALE GENOMIC DNA]</scope>
    <source>
        <strain evidence="4 5">P7335</strain>
    </source>
</reference>
<keyword evidence="1 4" id="KW-0378">Hydrolase</keyword>
<dbReference type="Gene3D" id="3.40.50.1820">
    <property type="entry name" value="alpha/beta hydrolase"/>
    <property type="match status" value="1"/>
</dbReference>
<name>A0A375YLW8_MYCPF</name>
<feature type="region of interest" description="Disordered" evidence="2">
    <location>
        <begin position="301"/>
        <end position="322"/>
    </location>
</feature>
<dbReference type="GO" id="GO:0016787">
    <property type="term" value="F:hydrolase activity"/>
    <property type="evidence" value="ECO:0007669"/>
    <property type="project" value="UniProtKB-KW"/>
</dbReference>
<dbReference type="EMBL" id="UEGS01000001">
    <property type="protein sequence ID" value="SRX82135.1"/>
    <property type="molecule type" value="Genomic_DNA"/>
</dbReference>
<dbReference type="PRINTS" id="PR00412">
    <property type="entry name" value="EPOXHYDRLASE"/>
</dbReference>
<proteinExistence type="predicted"/>
<evidence type="ECO:0000313" key="4">
    <source>
        <dbReference type="EMBL" id="SRX82135.1"/>
    </source>
</evidence>
<dbReference type="Proteomes" id="UP000252008">
    <property type="component" value="Unassembled WGS sequence"/>
</dbReference>